<gene>
    <name evidence="2" type="ORF">MS3_09006</name>
</gene>
<reference evidence="2" key="1">
    <citation type="journal article" date="2012" name="Nat. Genet.">
        <title>Whole-genome sequence of Schistosoma haematobium.</title>
        <authorList>
            <person name="Young N.D."/>
            <person name="Jex A.R."/>
            <person name="Li B."/>
            <person name="Liu S."/>
            <person name="Yang L."/>
            <person name="Xiong Z."/>
            <person name="Li Y."/>
            <person name="Cantacessi C."/>
            <person name="Hall R.S."/>
            <person name="Xu X."/>
            <person name="Chen F."/>
            <person name="Wu X."/>
            <person name="Zerlotini A."/>
            <person name="Oliveira G."/>
            <person name="Hofmann A."/>
            <person name="Zhang G."/>
            <person name="Fang X."/>
            <person name="Kang Y."/>
            <person name="Campbell B.E."/>
            <person name="Loukas A."/>
            <person name="Ranganathan S."/>
            <person name="Rollinson D."/>
            <person name="Rinaldi G."/>
            <person name="Brindley P.J."/>
            <person name="Yang H."/>
            <person name="Wang J."/>
            <person name="Wang J."/>
            <person name="Gasser R.B."/>
        </authorList>
    </citation>
    <scope>NUCLEOTIDE SEQUENCE [LARGE SCALE GENOMIC DNA]</scope>
</reference>
<protein>
    <submittedName>
        <fullName evidence="2">Uncharacterized protein</fullName>
    </submittedName>
</protein>
<name>A0A095CD23_SCHHA</name>
<accession>A0A095CD23</accession>
<evidence type="ECO:0000313" key="2">
    <source>
        <dbReference type="EMBL" id="KGB40533.1"/>
    </source>
</evidence>
<feature type="region of interest" description="Disordered" evidence="1">
    <location>
        <begin position="267"/>
        <end position="286"/>
    </location>
</feature>
<dbReference type="EMBL" id="KL251498">
    <property type="protein sequence ID" value="KGB40533.1"/>
    <property type="molecule type" value="Genomic_DNA"/>
</dbReference>
<dbReference type="AlphaFoldDB" id="A0A095CD23"/>
<sequence>MVADTFLLVQNPTLPWFAVTGDYCPSSSTQSAQTQHFAQVFGLSVPIRRVLSPKQSLTHSHFALFPTCQSVDTQSRHQLSSGDHCSNIITPVIVTMPRHSRSNGNQDMDLPVFTEPLGPIATGCKRDASALSANCTIPPITTTANIPLDTNDQCTIYLPPKPKESERMMHIQRWVNHLPWNLNNVCDASGRSHVPYPIPVRSHIDDDRELTPPPGRTYLTRLPFTPEEQQAMVRFFPSHTSQFRHQHQTHAVPDPQPRYHTFPNHCPNQQTSNNHQFSSSQRPSQEACNVFPSVRNIPEYVNENNRKRGQEDIGGSRLFADWETRLISRLFKEFFHGNPKPNGVCGTLPSLSEVRSRIASSRLKETRTATAVRSKIRRMQSSGTWLKYQ</sequence>
<evidence type="ECO:0000256" key="1">
    <source>
        <dbReference type="SAM" id="MobiDB-lite"/>
    </source>
</evidence>
<proteinExistence type="predicted"/>
<organism evidence="2">
    <name type="scientific">Schistosoma haematobium</name>
    <name type="common">Blood fluke</name>
    <dbReference type="NCBI Taxonomy" id="6185"/>
    <lineage>
        <taxon>Eukaryota</taxon>
        <taxon>Metazoa</taxon>
        <taxon>Spiralia</taxon>
        <taxon>Lophotrochozoa</taxon>
        <taxon>Platyhelminthes</taxon>
        <taxon>Trematoda</taxon>
        <taxon>Digenea</taxon>
        <taxon>Strigeidida</taxon>
        <taxon>Schistosomatoidea</taxon>
        <taxon>Schistosomatidae</taxon>
        <taxon>Schistosoma</taxon>
    </lineage>
</organism>